<keyword evidence="1" id="KW-0614">Plasmid</keyword>
<gene>
    <name evidence="1" type="ORF">NIES267_74050</name>
</gene>
<keyword evidence="2" id="KW-1185">Reference proteome</keyword>
<dbReference type="Proteomes" id="UP000218418">
    <property type="component" value="Plasmid plasmid2"/>
</dbReference>
<protein>
    <submittedName>
        <fullName evidence="1">Uncharacterized protein</fullName>
    </submittedName>
</protein>
<evidence type="ECO:0000313" key="1">
    <source>
        <dbReference type="EMBL" id="BAY87881.1"/>
    </source>
</evidence>
<sequence>MNIDIIPIEFEFKALQIATKYYPYARFKLIPKQLDNSEVWFLFKAFYKEQIFSGSSCKSSINYIDNKYQMNAINFDIWFGEESLLISSFWRRSLLTLIYEDSKSFAWMSDDGEKISRPYPDGLKFENMAVDLYPLAKYYFP</sequence>
<accession>A0A1Z4M3B8</accession>
<evidence type="ECO:0000313" key="2">
    <source>
        <dbReference type="Proteomes" id="UP000218418"/>
    </source>
</evidence>
<organism evidence="1 2">
    <name type="scientific">Calothrix parasitica NIES-267</name>
    <dbReference type="NCBI Taxonomy" id="1973488"/>
    <lineage>
        <taxon>Bacteria</taxon>
        <taxon>Bacillati</taxon>
        <taxon>Cyanobacteriota</taxon>
        <taxon>Cyanophyceae</taxon>
        <taxon>Nostocales</taxon>
        <taxon>Calotrichaceae</taxon>
        <taxon>Calothrix</taxon>
    </lineage>
</organism>
<geneLocation type="plasmid" evidence="2">
    <name>Plasmid2 dna</name>
</geneLocation>
<proteinExistence type="predicted"/>
<name>A0A1Z4M3B8_9CYAN</name>
<reference evidence="1 2" key="1">
    <citation type="submission" date="2017-06" db="EMBL/GenBank/DDBJ databases">
        <title>Genome sequencing of cyanobaciteial culture collection at National Institute for Environmental Studies (NIES).</title>
        <authorList>
            <person name="Hirose Y."/>
            <person name="Shimura Y."/>
            <person name="Fujisawa T."/>
            <person name="Nakamura Y."/>
            <person name="Kawachi M."/>
        </authorList>
    </citation>
    <scope>NUCLEOTIDE SEQUENCE [LARGE SCALE GENOMIC DNA]</scope>
    <source>
        <strain evidence="1 2">NIES-267</strain>
        <plasmid evidence="2">Plasmid2 dna</plasmid>
    </source>
</reference>
<dbReference type="AlphaFoldDB" id="A0A1Z4M3B8"/>
<dbReference type="EMBL" id="AP018229">
    <property type="protein sequence ID" value="BAY87881.1"/>
    <property type="molecule type" value="Genomic_DNA"/>
</dbReference>